<keyword evidence="2" id="KW-0805">Transcription regulation</keyword>
<evidence type="ECO:0000256" key="2">
    <source>
        <dbReference type="ARBA" id="ARBA00023015"/>
    </source>
</evidence>
<dbReference type="STRING" id="39947.A0A0P0VDS5"/>
<protein>
    <submittedName>
        <fullName evidence="8">Os02g0104100 protein</fullName>
    </submittedName>
</protein>
<dbReference type="Gene3D" id="3.40.1810.10">
    <property type="entry name" value="Transcription factor, MADS-box"/>
    <property type="match status" value="1"/>
</dbReference>
<dbReference type="PRINTS" id="PR00404">
    <property type="entry name" value="MADSDOMAIN"/>
</dbReference>
<dbReference type="EMBL" id="AP014958">
    <property type="protein sequence ID" value="BAS76546.1"/>
    <property type="molecule type" value="Genomic_DNA"/>
</dbReference>
<dbReference type="InterPro" id="IPR002487">
    <property type="entry name" value="TF_Kbox"/>
</dbReference>
<evidence type="ECO:0000259" key="7">
    <source>
        <dbReference type="PROSITE" id="PS51297"/>
    </source>
</evidence>
<comment type="subcellular location">
    <subcellularLocation>
        <location evidence="1">Nucleus</location>
    </subcellularLocation>
</comment>
<evidence type="ECO:0000256" key="1">
    <source>
        <dbReference type="ARBA" id="ARBA00004123"/>
    </source>
</evidence>
<evidence type="ECO:0000256" key="3">
    <source>
        <dbReference type="ARBA" id="ARBA00023125"/>
    </source>
</evidence>
<evidence type="ECO:0000259" key="6">
    <source>
        <dbReference type="PROSITE" id="PS50066"/>
    </source>
</evidence>
<proteinExistence type="predicted"/>
<dbReference type="AlphaFoldDB" id="A0A0P0VDS5"/>
<dbReference type="SMR" id="A0A0P0VDS5"/>
<keyword evidence="3" id="KW-0238">DNA-binding</keyword>
<evidence type="ECO:0000313" key="9">
    <source>
        <dbReference type="Proteomes" id="UP000059680"/>
    </source>
</evidence>
<dbReference type="InParanoid" id="A0A0P0VDS5"/>
<name>A0A0P0VDS5_ORYSJ</name>
<organism evidence="8 9">
    <name type="scientific">Oryza sativa subsp. japonica</name>
    <name type="common">Rice</name>
    <dbReference type="NCBI Taxonomy" id="39947"/>
    <lineage>
        <taxon>Eukaryota</taxon>
        <taxon>Viridiplantae</taxon>
        <taxon>Streptophyta</taxon>
        <taxon>Embryophyta</taxon>
        <taxon>Tracheophyta</taxon>
        <taxon>Spermatophyta</taxon>
        <taxon>Magnoliopsida</taxon>
        <taxon>Liliopsida</taxon>
        <taxon>Poales</taxon>
        <taxon>Poaceae</taxon>
        <taxon>BOP clade</taxon>
        <taxon>Oryzoideae</taxon>
        <taxon>Oryzeae</taxon>
        <taxon>Oryzinae</taxon>
        <taxon>Oryza</taxon>
        <taxon>Oryza sativa</taxon>
    </lineage>
</organism>
<evidence type="ECO:0000256" key="5">
    <source>
        <dbReference type="ARBA" id="ARBA00023242"/>
    </source>
</evidence>
<evidence type="ECO:0000256" key="4">
    <source>
        <dbReference type="ARBA" id="ARBA00023163"/>
    </source>
</evidence>
<dbReference type="eggNOG" id="KOG0014">
    <property type="taxonomic scope" value="Eukaryota"/>
</dbReference>
<reference evidence="8 9" key="2">
    <citation type="journal article" date="2013" name="Plant Cell Physiol.">
        <title>Rice Annotation Project Database (RAP-DB): an integrative and interactive database for rice genomics.</title>
        <authorList>
            <person name="Sakai H."/>
            <person name="Lee S.S."/>
            <person name="Tanaka T."/>
            <person name="Numa H."/>
            <person name="Kim J."/>
            <person name="Kawahara Y."/>
            <person name="Wakimoto H."/>
            <person name="Yang C.C."/>
            <person name="Iwamoto M."/>
            <person name="Abe T."/>
            <person name="Yamada Y."/>
            <person name="Muto A."/>
            <person name="Inokuchi H."/>
            <person name="Ikemura T."/>
            <person name="Matsumoto T."/>
            <person name="Sasaki T."/>
            <person name="Itoh T."/>
        </authorList>
    </citation>
    <scope>NUCLEOTIDE SEQUENCE [LARGE SCALE GENOMIC DNA]</scope>
    <source>
        <strain evidence="9">cv. Nipponbare</strain>
    </source>
</reference>
<dbReference type="PROSITE" id="PS00350">
    <property type="entry name" value="MADS_BOX_1"/>
    <property type="match status" value="1"/>
</dbReference>
<dbReference type="CDD" id="cd00265">
    <property type="entry name" value="MADS_MEF2_like"/>
    <property type="match status" value="1"/>
</dbReference>
<dbReference type="GO" id="GO:0000981">
    <property type="term" value="F:DNA-binding transcription factor activity, RNA polymerase II-specific"/>
    <property type="evidence" value="ECO:0000318"/>
    <property type="project" value="GO_Central"/>
</dbReference>
<dbReference type="Pfam" id="PF01486">
    <property type="entry name" value="K-box"/>
    <property type="match status" value="1"/>
</dbReference>
<dbReference type="FunFam" id="3.40.1810.10:FF:000003">
    <property type="entry name" value="MADS-box transcription factor MADS-MC"/>
    <property type="match status" value="1"/>
</dbReference>
<reference evidence="8 9" key="3">
    <citation type="journal article" date="2013" name="Rice">
        <title>Improvement of the Oryza sativa Nipponbare reference genome using next generation sequence and optical map data.</title>
        <authorList>
            <person name="Kawahara Y."/>
            <person name="de la Bastide M."/>
            <person name="Hamilton J.P."/>
            <person name="Kanamori H."/>
            <person name="McCombie W.R."/>
            <person name="Ouyang S."/>
            <person name="Schwartz D.C."/>
            <person name="Tanaka T."/>
            <person name="Wu J."/>
            <person name="Zhou S."/>
            <person name="Childs K.L."/>
            <person name="Davidson R.M."/>
            <person name="Lin H."/>
            <person name="Quesada-Ocampo L."/>
            <person name="Vaillancourt B."/>
            <person name="Sakai H."/>
            <person name="Lee S.S."/>
            <person name="Kim J."/>
            <person name="Numa H."/>
            <person name="Itoh T."/>
            <person name="Buell C.R."/>
            <person name="Matsumoto T."/>
        </authorList>
    </citation>
    <scope>NUCLEOTIDE SEQUENCE [LARGE SCALE GENOMIC DNA]</scope>
    <source>
        <strain evidence="9">cv. Nipponbare</strain>
    </source>
</reference>
<dbReference type="SUPFAM" id="SSF55455">
    <property type="entry name" value="SRF-like"/>
    <property type="match status" value="1"/>
</dbReference>
<dbReference type="Proteomes" id="UP000059680">
    <property type="component" value="Chromosome 2"/>
</dbReference>
<dbReference type="InterPro" id="IPR033896">
    <property type="entry name" value="MEF2-like_N"/>
</dbReference>
<dbReference type="InterPro" id="IPR050142">
    <property type="entry name" value="MADS-box/MEF2_TF"/>
</dbReference>
<dbReference type="Pfam" id="PF00319">
    <property type="entry name" value="SRF-TF"/>
    <property type="match status" value="1"/>
</dbReference>
<feature type="domain" description="K-box" evidence="7">
    <location>
        <begin position="129"/>
        <end position="220"/>
    </location>
</feature>
<dbReference type="OMA" id="PERANTR"/>
<dbReference type="InterPro" id="IPR002100">
    <property type="entry name" value="TF_MADSbox"/>
</dbReference>
<dbReference type="GO" id="GO:0005634">
    <property type="term" value="C:nucleus"/>
    <property type="evidence" value="ECO:0007669"/>
    <property type="project" value="UniProtKB-SubCell"/>
</dbReference>
<dbReference type="PROSITE" id="PS50066">
    <property type="entry name" value="MADS_BOX_2"/>
    <property type="match status" value="1"/>
</dbReference>
<dbReference type="GO" id="GO:0045944">
    <property type="term" value="P:positive regulation of transcription by RNA polymerase II"/>
    <property type="evidence" value="ECO:0007669"/>
    <property type="project" value="InterPro"/>
</dbReference>
<keyword evidence="9" id="KW-1185">Reference proteome</keyword>
<sequence length="270" mass="30603">MAAAAAGMGGGGGVQHQETTTTVVQVAAEASRKKVEVRSAGRRGRREMRRIEDATSRQVTFSKRRSGLLKKAFELSVLCDAEVALIVFSPRGRLYQFASASSDLQRTIDRYLNHTKNSSAHEEGEESCVQKWRSEATTLGKKIEAIEGYKSKLLGEGLGSCSVQELQELEVQLEKSLCSIRQKKQKMLMDQILELREKEMNLLKENMVLRDQVCVYIYMATCFDVIEKLQIECEDIYVHTDGVTHAMNYICNYICSVRLCHRHGRRLWES</sequence>
<dbReference type="GO" id="GO:0046983">
    <property type="term" value="F:protein dimerization activity"/>
    <property type="evidence" value="ECO:0007669"/>
    <property type="project" value="InterPro"/>
</dbReference>
<keyword evidence="5" id="KW-0539">Nucleus</keyword>
<dbReference type="PANTHER" id="PTHR48019">
    <property type="entry name" value="SERUM RESPONSE FACTOR HOMOLOG"/>
    <property type="match status" value="1"/>
</dbReference>
<accession>A0A0P0VDS5</accession>
<dbReference type="InterPro" id="IPR036879">
    <property type="entry name" value="TF_MADSbox_sf"/>
</dbReference>
<dbReference type="PaxDb" id="39947-A0A0P0VDS5"/>
<dbReference type="SMART" id="SM00432">
    <property type="entry name" value="MADS"/>
    <property type="match status" value="1"/>
</dbReference>
<evidence type="ECO:0000313" key="8">
    <source>
        <dbReference type="EMBL" id="BAS76546.1"/>
    </source>
</evidence>
<feature type="domain" description="MADS-box" evidence="6">
    <location>
        <begin position="41"/>
        <end position="101"/>
    </location>
</feature>
<dbReference type="GO" id="GO:0000978">
    <property type="term" value="F:RNA polymerase II cis-regulatory region sequence-specific DNA binding"/>
    <property type="evidence" value="ECO:0000318"/>
    <property type="project" value="GO_Central"/>
</dbReference>
<dbReference type="FunCoup" id="A0A0P0VDS5">
    <property type="interactions" value="28"/>
</dbReference>
<keyword evidence="4" id="KW-0804">Transcription</keyword>
<reference evidence="9" key="1">
    <citation type="journal article" date="2005" name="Nature">
        <title>The map-based sequence of the rice genome.</title>
        <authorList>
            <consortium name="International rice genome sequencing project (IRGSP)"/>
            <person name="Matsumoto T."/>
            <person name="Wu J."/>
            <person name="Kanamori H."/>
            <person name="Katayose Y."/>
            <person name="Fujisawa M."/>
            <person name="Namiki N."/>
            <person name="Mizuno H."/>
            <person name="Yamamoto K."/>
            <person name="Antonio B.A."/>
            <person name="Baba T."/>
            <person name="Sakata K."/>
            <person name="Nagamura Y."/>
            <person name="Aoki H."/>
            <person name="Arikawa K."/>
            <person name="Arita K."/>
            <person name="Bito T."/>
            <person name="Chiden Y."/>
            <person name="Fujitsuka N."/>
            <person name="Fukunaka R."/>
            <person name="Hamada M."/>
            <person name="Harada C."/>
            <person name="Hayashi A."/>
            <person name="Hijishita S."/>
            <person name="Honda M."/>
            <person name="Hosokawa S."/>
            <person name="Ichikawa Y."/>
            <person name="Idonuma A."/>
            <person name="Iijima M."/>
            <person name="Ikeda M."/>
            <person name="Ikeno M."/>
            <person name="Ito K."/>
            <person name="Ito S."/>
            <person name="Ito T."/>
            <person name="Ito Y."/>
            <person name="Ito Y."/>
            <person name="Iwabuchi A."/>
            <person name="Kamiya K."/>
            <person name="Karasawa W."/>
            <person name="Kurita K."/>
            <person name="Katagiri S."/>
            <person name="Kikuta A."/>
            <person name="Kobayashi H."/>
            <person name="Kobayashi N."/>
            <person name="Machita K."/>
            <person name="Maehara T."/>
            <person name="Masukawa M."/>
            <person name="Mizubayashi T."/>
            <person name="Mukai Y."/>
            <person name="Nagasaki H."/>
            <person name="Nagata Y."/>
            <person name="Naito S."/>
            <person name="Nakashima M."/>
            <person name="Nakama Y."/>
            <person name="Nakamichi Y."/>
            <person name="Nakamura M."/>
            <person name="Meguro A."/>
            <person name="Negishi M."/>
            <person name="Ohta I."/>
            <person name="Ohta T."/>
            <person name="Okamoto M."/>
            <person name="Ono N."/>
            <person name="Saji S."/>
            <person name="Sakaguchi M."/>
            <person name="Sakai K."/>
            <person name="Shibata M."/>
            <person name="Shimokawa T."/>
            <person name="Song J."/>
            <person name="Takazaki Y."/>
            <person name="Terasawa K."/>
            <person name="Tsugane M."/>
            <person name="Tsuji K."/>
            <person name="Ueda S."/>
            <person name="Waki K."/>
            <person name="Yamagata H."/>
            <person name="Yamamoto M."/>
            <person name="Yamamoto S."/>
            <person name="Yamane H."/>
            <person name="Yoshiki S."/>
            <person name="Yoshihara R."/>
            <person name="Yukawa K."/>
            <person name="Zhong H."/>
            <person name="Yano M."/>
            <person name="Yuan Q."/>
            <person name="Ouyang S."/>
            <person name="Liu J."/>
            <person name="Jones K.M."/>
            <person name="Gansberger K."/>
            <person name="Moffat K."/>
            <person name="Hill J."/>
            <person name="Bera J."/>
            <person name="Fadrosh D."/>
            <person name="Jin S."/>
            <person name="Johri S."/>
            <person name="Kim M."/>
            <person name="Overton L."/>
            <person name="Reardon M."/>
            <person name="Tsitrin T."/>
            <person name="Vuong H."/>
            <person name="Weaver B."/>
            <person name="Ciecko A."/>
            <person name="Tallon L."/>
            <person name="Jackson J."/>
            <person name="Pai G."/>
            <person name="Aken S.V."/>
            <person name="Utterback T."/>
            <person name="Reidmuller S."/>
            <person name="Feldblyum T."/>
            <person name="Hsiao J."/>
            <person name="Zismann V."/>
            <person name="Iobst S."/>
            <person name="de Vazeille A.R."/>
            <person name="Buell C.R."/>
            <person name="Ying K."/>
            <person name="Li Y."/>
            <person name="Lu T."/>
            <person name="Huang Y."/>
            <person name="Zhao Q."/>
            <person name="Feng Q."/>
            <person name="Zhang L."/>
            <person name="Zhu J."/>
            <person name="Weng Q."/>
            <person name="Mu J."/>
            <person name="Lu Y."/>
            <person name="Fan D."/>
            <person name="Liu Y."/>
            <person name="Guan J."/>
            <person name="Zhang Y."/>
            <person name="Yu S."/>
            <person name="Liu X."/>
            <person name="Zhang Y."/>
            <person name="Hong G."/>
            <person name="Han B."/>
            <person name="Choisne N."/>
            <person name="Demange N."/>
            <person name="Orjeda G."/>
            <person name="Samain S."/>
            <person name="Cattolico L."/>
            <person name="Pelletier E."/>
            <person name="Couloux A."/>
            <person name="Segurens B."/>
            <person name="Wincker P."/>
            <person name="D'Hont A."/>
            <person name="Scarpelli C."/>
            <person name="Weissenbach J."/>
            <person name="Salanoubat M."/>
            <person name="Quetier F."/>
            <person name="Yu Y."/>
            <person name="Kim H.R."/>
            <person name="Rambo T."/>
            <person name="Currie J."/>
            <person name="Collura K."/>
            <person name="Luo M."/>
            <person name="Yang T."/>
            <person name="Ammiraju J.S.S."/>
            <person name="Engler F."/>
            <person name="Soderlund C."/>
            <person name="Wing R.A."/>
            <person name="Palmer L.E."/>
            <person name="de la Bastide M."/>
            <person name="Spiegel L."/>
            <person name="Nascimento L."/>
            <person name="Zutavern T."/>
            <person name="O'Shaughnessy A."/>
            <person name="Dike S."/>
            <person name="Dedhia N."/>
            <person name="Preston R."/>
            <person name="Balija V."/>
            <person name="McCombie W.R."/>
            <person name="Chow T."/>
            <person name="Chen H."/>
            <person name="Chung M."/>
            <person name="Chen C."/>
            <person name="Shaw J."/>
            <person name="Wu H."/>
            <person name="Hsiao K."/>
            <person name="Chao Y."/>
            <person name="Chu M."/>
            <person name="Cheng C."/>
            <person name="Hour A."/>
            <person name="Lee P."/>
            <person name="Lin S."/>
            <person name="Lin Y."/>
            <person name="Liou J."/>
            <person name="Liu S."/>
            <person name="Hsing Y."/>
            <person name="Raghuvanshi S."/>
            <person name="Mohanty A."/>
            <person name="Bharti A.K."/>
            <person name="Gaur A."/>
            <person name="Gupta V."/>
            <person name="Kumar D."/>
            <person name="Ravi V."/>
            <person name="Vij S."/>
            <person name="Kapur A."/>
            <person name="Khurana P."/>
            <person name="Khurana P."/>
            <person name="Khurana J.P."/>
            <person name="Tyagi A.K."/>
            <person name="Gaikwad K."/>
            <person name="Singh A."/>
            <person name="Dalal V."/>
            <person name="Srivastava S."/>
            <person name="Dixit A."/>
            <person name="Pal A.K."/>
            <person name="Ghazi I.A."/>
            <person name="Yadav M."/>
            <person name="Pandit A."/>
            <person name="Bhargava A."/>
            <person name="Sureshbabu K."/>
            <person name="Batra K."/>
            <person name="Sharma T.R."/>
            <person name="Mohapatra T."/>
            <person name="Singh N.K."/>
            <person name="Messing J."/>
            <person name="Nelson A.B."/>
            <person name="Fuks G."/>
            <person name="Kavchok S."/>
            <person name="Keizer G."/>
            <person name="Linton E."/>
            <person name="Llaca V."/>
            <person name="Song R."/>
            <person name="Tanyolac B."/>
            <person name="Young S."/>
            <person name="Ho-Il K."/>
            <person name="Hahn J.H."/>
            <person name="Sangsakoo G."/>
            <person name="Vanavichit A."/>
            <person name="de Mattos Luiz.A.T."/>
            <person name="Zimmer P.D."/>
            <person name="Malone G."/>
            <person name="Dellagostin O."/>
            <person name="de Oliveira A.C."/>
            <person name="Bevan M."/>
            <person name="Bancroft I."/>
            <person name="Minx P."/>
            <person name="Cordum H."/>
            <person name="Wilson R."/>
            <person name="Cheng Z."/>
            <person name="Jin W."/>
            <person name="Jiang J."/>
            <person name="Leong S.A."/>
            <person name="Iwama H."/>
            <person name="Gojobori T."/>
            <person name="Itoh T."/>
            <person name="Niimura Y."/>
            <person name="Fujii Y."/>
            <person name="Habara T."/>
            <person name="Sakai H."/>
            <person name="Sato Y."/>
            <person name="Wilson G."/>
            <person name="Kumar K."/>
            <person name="McCouch S."/>
            <person name="Juretic N."/>
            <person name="Hoen D."/>
            <person name="Wright S."/>
            <person name="Bruskiewich R."/>
            <person name="Bureau T."/>
            <person name="Miyao A."/>
            <person name="Hirochika H."/>
            <person name="Nishikawa T."/>
            <person name="Kadowaki K."/>
            <person name="Sugiura M."/>
            <person name="Burr B."/>
            <person name="Sasaki T."/>
        </authorList>
    </citation>
    <scope>NUCLEOTIDE SEQUENCE [LARGE SCALE GENOMIC DNA]</scope>
    <source>
        <strain evidence="9">cv. Nipponbare</strain>
    </source>
</reference>
<dbReference type="Gramene" id="Os02t0104100-00">
    <property type="protein sequence ID" value="Os02t0104100-00"/>
    <property type="gene ID" value="Os02g0104100"/>
</dbReference>
<gene>
    <name evidence="8" type="ordered locus">Os02g0104100</name>
    <name evidence="8" type="ORF">OSNPB_020104100</name>
</gene>
<dbReference type="GO" id="GO:0006357">
    <property type="term" value="P:regulation of transcription by RNA polymerase II"/>
    <property type="evidence" value="ECO:0000318"/>
    <property type="project" value="GO_Central"/>
</dbReference>
<dbReference type="PROSITE" id="PS51297">
    <property type="entry name" value="K_BOX"/>
    <property type="match status" value="1"/>
</dbReference>